<proteinExistence type="predicted"/>
<keyword evidence="3" id="KW-0472">Membrane</keyword>
<feature type="compositionally biased region" description="Basic residues" evidence="2">
    <location>
        <begin position="1"/>
        <end position="14"/>
    </location>
</feature>
<organism evidence="5 6">
    <name type="scientific">Bombilactobacillus bombi</name>
    <dbReference type="NCBI Taxonomy" id="1303590"/>
    <lineage>
        <taxon>Bacteria</taxon>
        <taxon>Bacillati</taxon>
        <taxon>Bacillota</taxon>
        <taxon>Bacilli</taxon>
        <taxon>Lactobacillales</taxon>
        <taxon>Lactobacillaceae</taxon>
        <taxon>Bombilactobacillus</taxon>
    </lineage>
</organism>
<keyword evidence="1" id="KW-0732">Signal</keyword>
<evidence type="ECO:0000256" key="2">
    <source>
        <dbReference type="SAM" id="MobiDB-lite"/>
    </source>
</evidence>
<dbReference type="AlphaFoldDB" id="A0A3R6VFQ8"/>
<evidence type="ECO:0000313" key="6">
    <source>
        <dbReference type="Proteomes" id="UP000284822"/>
    </source>
</evidence>
<feature type="domain" description="DUF5067" evidence="4">
    <location>
        <begin position="242"/>
        <end position="368"/>
    </location>
</feature>
<feature type="compositionally biased region" description="Basic and acidic residues" evidence="2">
    <location>
        <begin position="201"/>
        <end position="214"/>
    </location>
</feature>
<dbReference type="Proteomes" id="UP000284822">
    <property type="component" value="Unassembled WGS sequence"/>
</dbReference>
<evidence type="ECO:0000256" key="3">
    <source>
        <dbReference type="SAM" id="Phobius"/>
    </source>
</evidence>
<dbReference type="InterPro" id="IPR029050">
    <property type="entry name" value="Immunoprotect_excell_Ig-like"/>
</dbReference>
<dbReference type="RefSeq" id="WP_118911145.1">
    <property type="nucleotide sequence ID" value="NZ_QOCS01000022.1"/>
</dbReference>
<evidence type="ECO:0000313" key="5">
    <source>
        <dbReference type="EMBL" id="RHW45095.1"/>
    </source>
</evidence>
<evidence type="ECO:0000259" key="4">
    <source>
        <dbReference type="Pfam" id="PF16729"/>
    </source>
</evidence>
<feature type="region of interest" description="Disordered" evidence="2">
    <location>
        <begin position="197"/>
        <end position="252"/>
    </location>
</feature>
<keyword evidence="3" id="KW-1133">Transmembrane helix</keyword>
<evidence type="ECO:0000256" key="1">
    <source>
        <dbReference type="ARBA" id="ARBA00022729"/>
    </source>
</evidence>
<dbReference type="InterPro" id="IPR031989">
    <property type="entry name" value="DUF5067"/>
</dbReference>
<dbReference type="Pfam" id="PF16729">
    <property type="entry name" value="DUF5067"/>
    <property type="match status" value="1"/>
</dbReference>
<dbReference type="Gene3D" id="2.60.40.1240">
    <property type="match status" value="1"/>
</dbReference>
<accession>A0A3R6VFQ8</accession>
<feature type="compositionally biased region" description="Basic and acidic residues" evidence="2">
    <location>
        <begin position="243"/>
        <end position="252"/>
    </location>
</feature>
<dbReference type="EMBL" id="QOCS01000022">
    <property type="protein sequence ID" value="RHW45095.1"/>
    <property type="molecule type" value="Genomic_DNA"/>
</dbReference>
<feature type="compositionally biased region" description="Low complexity" evidence="2">
    <location>
        <begin position="60"/>
        <end position="74"/>
    </location>
</feature>
<reference evidence="5 6" key="1">
    <citation type="submission" date="2018-07" db="EMBL/GenBank/DDBJ databases">
        <title>Genome sequences of six Lactobacillus spp. isolated from bumble bee guts.</title>
        <authorList>
            <person name="Motta E.V.S."/>
            <person name="Moran N.A."/>
        </authorList>
    </citation>
    <scope>NUCLEOTIDE SEQUENCE [LARGE SCALE GENOMIC DNA]</scope>
    <source>
        <strain evidence="5 6">LV-8.1</strain>
    </source>
</reference>
<feature type="compositionally biased region" description="Polar residues" evidence="2">
    <location>
        <begin position="75"/>
        <end position="149"/>
    </location>
</feature>
<sequence length="384" mass="43623">MPKQNNRGHHRFKTRKENINNQSVQNPVQQPQVPPQNGERTNNNQFNQAPVAPNFQPDYQQRNQQPRTNNRTQPLPKQQFSQTTNPQKTNPNSNYRGNFSTQPRPAQTQTTIAVPQINPKQSNFKSNQKPAYPTNKQPQFTSPSDQQQNDLERNVKNKPIKFWKRPVVWIIIAIIAVAAIGLSLYLWLQPAKKATASHSTLRTEKITDSPDKALKSKKRQHPAKDVEKQQKSLQATQKAVQPKARDWKNSGSYDDMKYDSDDFTIQLNNSSDGVKLIPDSSNKPALFIEYTFTNKSKQPLKPSDIVSQDLQLKQNDQLLSAATPASDNHDAQDKLNAAQQEVAPGQKIDTAMMYAIGDTKSTISMYFMDLKTHQLLNTNQPFKL</sequence>
<feature type="compositionally biased region" description="Polar residues" evidence="2">
    <location>
        <begin position="38"/>
        <end position="48"/>
    </location>
</feature>
<comment type="caution">
    <text evidence="5">The sequence shown here is derived from an EMBL/GenBank/DDBJ whole genome shotgun (WGS) entry which is preliminary data.</text>
</comment>
<keyword evidence="3" id="KW-0812">Transmembrane</keyword>
<protein>
    <recommendedName>
        <fullName evidence="4">DUF5067 domain-containing protein</fullName>
    </recommendedName>
</protein>
<feature type="transmembrane region" description="Helical" evidence="3">
    <location>
        <begin position="167"/>
        <end position="188"/>
    </location>
</feature>
<feature type="region of interest" description="Disordered" evidence="2">
    <location>
        <begin position="1"/>
        <end position="153"/>
    </location>
</feature>
<gene>
    <name evidence="5" type="ORF">DS832_08250</name>
</gene>
<feature type="compositionally biased region" description="Low complexity" evidence="2">
    <location>
        <begin position="20"/>
        <end position="37"/>
    </location>
</feature>
<name>A0A3R6VFQ8_9LACO</name>